<dbReference type="GO" id="GO:0006886">
    <property type="term" value="P:intracellular protein transport"/>
    <property type="evidence" value="ECO:0007669"/>
    <property type="project" value="InterPro"/>
</dbReference>
<dbReference type="VEuPathDB" id="FungiDB:BTJ68_09242"/>
<dbReference type="GO" id="GO:0006914">
    <property type="term" value="P:autophagy"/>
    <property type="evidence" value="ECO:0007669"/>
    <property type="project" value="TreeGrafter"/>
</dbReference>
<comment type="similarity">
    <text evidence="2">Belongs to the COG3 family.</text>
</comment>
<gene>
    <name evidence="12" type="ORF">D0860_02286</name>
</gene>
<comment type="caution">
    <text evidence="12">The sequence shown here is derived from an EMBL/GenBank/DDBJ whole genome shotgun (WGS) entry which is preliminary data.</text>
</comment>
<evidence type="ECO:0000256" key="5">
    <source>
        <dbReference type="ARBA" id="ARBA00022927"/>
    </source>
</evidence>
<evidence type="ECO:0000256" key="8">
    <source>
        <dbReference type="ARBA" id="ARBA00031339"/>
    </source>
</evidence>
<feature type="region of interest" description="Disordered" evidence="9">
    <location>
        <begin position="845"/>
        <end position="869"/>
    </location>
</feature>
<protein>
    <recommendedName>
        <fullName evidence="3">Conserved oligomeric Golgi complex subunit 3</fullName>
    </recommendedName>
    <alternativeName>
        <fullName evidence="8">Component of oligomeric Golgi complex 3</fullName>
    </alternativeName>
</protein>
<dbReference type="Pfam" id="PF04136">
    <property type="entry name" value="COG3_N"/>
    <property type="match status" value="1"/>
</dbReference>
<evidence type="ECO:0000256" key="6">
    <source>
        <dbReference type="ARBA" id="ARBA00023034"/>
    </source>
</evidence>
<evidence type="ECO:0000259" key="10">
    <source>
        <dbReference type="Pfam" id="PF04136"/>
    </source>
</evidence>
<feature type="domain" description="Conserved oligomeric Golgi complex subunit 3 N-terminal" evidence="10">
    <location>
        <begin position="131"/>
        <end position="274"/>
    </location>
</feature>
<feature type="region of interest" description="Disordered" evidence="9">
    <location>
        <begin position="450"/>
        <end position="475"/>
    </location>
</feature>
<keyword evidence="5" id="KW-0653">Protein transport</keyword>
<dbReference type="GO" id="GO:0006891">
    <property type="term" value="P:intra-Golgi vesicle-mediated transport"/>
    <property type="evidence" value="ECO:0007669"/>
    <property type="project" value="TreeGrafter"/>
</dbReference>
<name>A0A3M7HLI2_HORWE</name>
<evidence type="ECO:0000313" key="12">
    <source>
        <dbReference type="EMBL" id="RMZ14048.1"/>
    </source>
</evidence>
<feature type="domain" description="Conserved oligomeric Golgi complex subunit 3 C-terminal" evidence="11">
    <location>
        <begin position="296"/>
        <end position="665"/>
    </location>
</feature>
<organism evidence="12 13">
    <name type="scientific">Hortaea werneckii</name>
    <name type="common">Black yeast</name>
    <name type="synonym">Cladosporium werneckii</name>
    <dbReference type="NCBI Taxonomy" id="91943"/>
    <lineage>
        <taxon>Eukaryota</taxon>
        <taxon>Fungi</taxon>
        <taxon>Dikarya</taxon>
        <taxon>Ascomycota</taxon>
        <taxon>Pezizomycotina</taxon>
        <taxon>Dothideomycetes</taxon>
        <taxon>Dothideomycetidae</taxon>
        <taxon>Mycosphaerellales</taxon>
        <taxon>Teratosphaeriaceae</taxon>
        <taxon>Hortaea</taxon>
    </lineage>
</organism>
<dbReference type="GO" id="GO:0007030">
    <property type="term" value="P:Golgi organization"/>
    <property type="evidence" value="ECO:0007669"/>
    <property type="project" value="TreeGrafter"/>
</dbReference>
<feature type="region of interest" description="Disordered" evidence="9">
    <location>
        <begin position="1"/>
        <end position="36"/>
    </location>
</feature>
<proteinExistence type="inferred from homology"/>
<dbReference type="AlphaFoldDB" id="A0A3M7HLI2"/>
<evidence type="ECO:0000259" key="11">
    <source>
        <dbReference type="Pfam" id="PF20671"/>
    </source>
</evidence>
<evidence type="ECO:0000256" key="2">
    <source>
        <dbReference type="ARBA" id="ARBA00009936"/>
    </source>
</evidence>
<feature type="compositionally biased region" description="Polar residues" evidence="9">
    <location>
        <begin position="535"/>
        <end position="547"/>
    </location>
</feature>
<evidence type="ECO:0000256" key="3">
    <source>
        <dbReference type="ARBA" id="ARBA00020976"/>
    </source>
</evidence>
<dbReference type="InterPro" id="IPR048685">
    <property type="entry name" value="COG3_C"/>
</dbReference>
<reference evidence="12 13" key="1">
    <citation type="journal article" date="2018" name="BMC Genomics">
        <title>Genomic evidence for intraspecific hybridization in a clonal and extremely halotolerant yeast.</title>
        <authorList>
            <person name="Gostincar C."/>
            <person name="Stajich J.E."/>
            <person name="Zupancic J."/>
            <person name="Zalar P."/>
            <person name="Gunde-Cimerman N."/>
        </authorList>
    </citation>
    <scope>NUCLEOTIDE SEQUENCE [LARGE SCALE GENOMIC DNA]</scope>
    <source>
        <strain evidence="12 13">EXF-562</strain>
    </source>
</reference>
<feature type="compositionally biased region" description="Acidic residues" evidence="9">
    <location>
        <begin position="450"/>
        <end position="459"/>
    </location>
</feature>
<keyword evidence="4" id="KW-0813">Transport</keyword>
<keyword evidence="6" id="KW-0333">Golgi apparatus</keyword>
<evidence type="ECO:0000256" key="4">
    <source>
        <dbReference type="ARBA" id="ARBA00022448"/>
    </source>
</evidence>
<evidence type="ECO:0000256" key="1">
    <source>
        <dbReference type="ARBA" id="ARBA00004395"/>
    </source>
</evidence>
<dbReference type="Proteomes" id="UP000280598">
    <property type="component" value="Unassembled WGS sequence"/>
</dbReference>
<dbReference type="PANTHER" id="PTHR13302:SF8">
    <property type="entry name" value="CONSERVED OLIGOMERIC GOLGI COMPLEX SUBUNIT 3"/>
    <property type="match status" value="1"/>
</dbReference>
<keyword evidence="7" id="KW-0472">Membrane</keyword>
<sequence length="1063" mass="117535">MDDSWFHTLSAPPSTAREKPQHKRRQSLLQQPAEDKADVAIAPIHETVEEDNAWAGPPPASVARRAQSYSDFYDVVTSYKRKEQDGRRRKNSLGNHSSHVSQQAPQLDFDAELDAAEDRLLEESNAEYQSYYDRLQLSSSHLGSLLGSTRDTSGILSELSTSFRTVEAQTDAFRQQCESLISEQRKLKALADAMEENTRYYTYLEPMTRRLNAPGAANLVKGGDFAEMLSNLDNCLAYMESNPNHKESATYRSRYRLLLTRALTLVRHHFTKSLGDIAADISKRIQGGQLKDTTHSALLYAKFRVPAPELKALGLEIQKRAVPTPDDVDAGREPEYASLLRELYQSYSTTRGRLILPLVSKKMAELSSMPQQADVLVFAKSSLSFMRGICLDEYELWYEWFESDGALYDFLESLMEPLYDYLRPKVIRETKLEKLCELCSMIQGRYMDLDSDEEDDDESVGLSPSETGGPSSRKLDFGSLVQPVLQDAQTRLVFMALTALRDGIESYKPKVEDLNWPKQALPTTDVKKGPVLSGKRTTPANALSRTPTAAEDDIGDAESMISKHLTIEDAKSASKEWYPTLPKAIWLLRRIYRLVNSTVFDDLAHRIVHSTVYSLVYAGGLVSTREKAEDGQLFLITHLLYLKQQIVAFDIEFVPPEVEFDFSSVTNTFYELRDRGSLWNPASWVRLVSGAVGGGLLPKVVENMLDAKAELDGRLRTVINDFVSGYAGHITAPIETKTVAQAKAKKEFDGLKAVRTVRGLAEKDVPALRRKLEEYVDDARTRETLVAAVRDQVVVTYEEFFDTYIEGQGRKISRKGKGREDEIWGPDLFAEAMERLFEVGQMVGDDDEDEVGSERGNGGANTSPEPDKTLLSVGLSEGIPHRLVPLLLAEAVSLHLGLDDVEGIGRDPEKFARDTAPTQQARTPRKLADTIQGTMIQLAGAMGLGLESDTDMLDRGGEDGIRDTGESARGVVLPVRQGLGGVGDLLKRFALGGGVAGFEGATGVVECAELDGDAGADAEERGQSALVEGAAAFVLEDLRGAVEGAFVFGRGLKADFDDVFARD</sequence>
<dbReference type="InterPro" id="IPR007265">
    <property type="entry name" value="COG_su3"/>
</dbReference>
<dbReference type="EMBL" id="QWIS01000030">
    <property type="protein sequence ID" value="RMZ14048.1"/>
    <property type="molecule type" value="Genomic_DNA"/>
</dbReference>
<dbReference type="Pfam" id="PF20671">
    <property type="entry name" value="COG3_C"/>
    <property type="match status" value="1"/>
</dbReference>
<comment type="subcellular location">
    <subcellularLocation>
        <location evidence="1">Golgi apparatus membrane</location>
        <topology evidence="1">Peripheral membrane protein</topology>
    </subcellularLocation>
</comment>
<dbReference type="GO" id="GO:0017119">
    <property type="term" value="C:Golgi transport complex"/>
    <property type="evidence" value="ECO:0007669"/>
    <property type="project" value="TreeGrafter"/>
</dbReference>
<dbReference type="GO" id="GO:0000139">
    <property type="term" value="C:Golgi membrane"/>
    <property type="evidence" value="ECO:0007669"/>
    <property type="project" value="UniProtKB-SubCell"/>
</dbReference>
<feature type="region of interest" description="Disordered" evidence="9">
    <location>
        <begin position="525"/>
        <end position="555"/>
    </location>
</feature>
<evidence type="ECO:0000256" key="7">
    <source>
        <dbReference type="ARBA" id="ARBA00023136"/>
    </source>
</evidence>
<evidence type="ECO:0000256" key="9">
    <source>
        <dbReference type="SAM" id="MobiDB-lite"/>
    </source>
</evidence>
<dbReference type="InterPro" id="IPR048320">
    <property type="entry name" value="COG3_N"/>
</dbReference>
<accession>A0A3M7HLI2</accession>
<dbReference type="GO" id="GO:0005801">
    <property type="term" value="C:cis-Golgi network"/>
    <property type="evidence" value="ECO:0007669"/>
    <property type="project" value="InterPro"/>
</dbReference>
<dbReference type="PANTHER" id="PTHR13302">
    <property type="entry name" value="CONSERVED OLIGOMERIC GOLGI COMPLEX COMPONENT 3"/>
    <property type="match status" value="1"/>
</dbReference>
<feature type="region of interest" description="Disordered" evidence="9">
    <location>
        <begin position="80"/>
        <end position="106"/>
    </location>
</feature>
<evidence type="ECO:0000313" key="13">
    <source>
        <dbReference type="Proteomes" id="UP000280598"/>
    </source>
</evidence>
<feature type="compositionally biased region" description="Polar residues" evidence="9">
    <location>
        <begin position="92"/>
        <end position="105"/>
    </location>
</feature>